<protein>
    <submittedName>
        <fullName evidence="1">Uncharacterized protein</fullName>
    </submittedName>
</protein>
<dbReference type="EMBL" id="JBBPBM010000006">
    <property type="protein sequence ID" value="KAK8579402.1"/>
    <property type="molecule type" value="Genomic_DNA"/>
</dbReference>
<sequence>MPGTKVIPAAVIRMHHSLKLTDKWEDDYGSGNRNCHDYWHARRAFLNSYRFTEQIGLKDKVNRRMKELNEAALGMISNCLQELLSRRRLGIRAFRVKLGLPSLALVSMRCFTPWFNKKG</sequence>
<dbReference type="Proteomes" id="UP001472677">
    <property type="component" value="Unassembled WGS sequence"/>
</dbReference>
<proteinExistence type="predicted"/>
<organism evidence="1 2">
    <name type="scientific">Hibiscus sabdariffa</name>
    <name type="common">roselle</name>
    <dbReference type="NCBI Taxonomy" id="183260"/>
    <lineage>
        <taxon>Eukaryota</taxon>
        <taxon>Viridiplantae</taxon>
        <taxon>Streptophyta</taxon>
        <taxon>Embryophyta</taxon>
        <taxon>Tracheophyta</taxon>
        <taxon>Spermatophyta</taxon>
        <taxon>Magnoliopsida</taxon>
        <taxon>eudicotyledons</taxon>
        <taxon>Gunneridae</taxon>
        <taxon>Pentapetalae</taxon>
        <taxon>rosids</taxon>
        <taxon>malvids</taxon>
        <taxon>Malvales</taxon>
        <taxon>Malvaceae</taxon>
        <taxon>Malvoideae</taxon>
        <taxon>Hibiscus</taxon>
    </lineage>
</organism>
<accession>A0ABR2FEN6</accession>
<evidence type="ECO:0000313" key="1">
    <source>
        <dbReference type="EMBL" id="KAK8579402.1"/>
    </source>
</evidence>
<keyword evidence="2" id="KW-1185">Reference proteome</keyword>
<evidence type="ECO:0000313" key="2">
    <source>
        <dbReference type="Proteomes" id="UP001472677"/>
    </source>
</evidence>
<comment type="caution">
    <text evidence="1">The sequence shown here is derived from an EMBL/GenBank/DDBJ whole genome shotgun (WGS) entry which is preliminary data.</text>
</comment>
<reference evidence="1 2" key="1">
    <citation type="journal article" date="2024" name="G3 (Bethesda)">
        <title>Genome assembly of Hibiscus sabdariffa L. provides insights into metabolisms of medicinal natural products.</title>
        <authorList>
            <person name="Kim T."/>
        </authorList>
    </citation>
    <scope>NUCLEOTIDE SEQUENCE [LARGE SCALE GENOMIC DNA]</scope>
    <source>
        <strain evidence="1">TK-2024</strain>
        <tissue evidence="1">Old leaves</tissue>
    </source>
</reference>
<name>A0ABR2FEN6_9ROSI</name>
<gene>
    <name evidence="1" type="ORF">V6N12_069728</name>
</gene>